<dbReference type="Gene3D" id="2.60.120.380">
    <property type="match status" value="1"/>
</dbReference>
<organism evidence="2 3">
    <name type="scientific">Paenibacillus polymyxa</name>
    <name type="common">Bacillus polymyxa</name>
    <dbReference type="NCBI Taxonomy" id="1406"/>
    <lineage>
        <taxon>Bacteria</taxon>
        <taxon>Bacillati</taxon>
        <taxon>Bacillota</taxon>
        <taxon>Bacilli</taxon>
        <taxon>Bacillales</taxon>
        <taxon>Paenibacillaceae</taxon>
        <taxon>Paenibacillus</taxon>
    </lineage>
</organism>
<accession>A0AAP3ZYS7</accession>
<evidence type="ECO:0000313" key="2">
    <source>
        <dbReference type="EMBL" id="MDH2329790.1"/>
    </source>
</evidence>
<feature type="signal peptide" evidence="1">
    <location>
        <begin position="1"/>
        <end position="24"/>
    </location>
</feature>
<dbReference type="AlphaFoldDB" id="A0AAP3ZYS7"/>
<evidence type="ECO:0000313" key="3">
    <source>
        <dbReference type="Proteomes" id="UP001229409"/>
    </source>
</evidence>
<comment type="caution">
    <text evidence="2">The sequence shown here is derived from an EMBL/GenBank/DDBJ whole genome shotgun (WGS) entry which is preliminary data.</text>
</comment>
<proteinExistence type="predicted"/>
<dbReference type="Proteomes" id="UP001229409">
    <property type="component" value="Unassembled WGS sequence"/>
</dbReference>
<evidence type="ECO:0000256" key="1">
    <source>
        <dbReference type="SAM" id="SignalP"/>
    </source>
</evidence>
<dbReference type="RefSeq" id="WP_279831275.1">
    <property type="nucleotide sequence ID" value="NZ_JARVWT010000001.1"/>
</dbReference>
<reference evidence="2" key="1">
    <citation type="submission" date="2023-04" db="EMBL/GenBank/DDBJ databases">
        <title>Uncovering the Secrets of Slow-Growing Bacteria in Tropical Savanna Soil through Cultivation and Genomic Analysis.</title>
        <authorList>
            <person name="Goncalves O.S."/>
            <person name="Santana M.F."/>
        </authorList>
    </citation>
    <scope>NUCLEOTIDE SEQUENCE</scope>
    <source>
        <strain evidence="2">ANTI</strain>
    </source>
</reference>
<dbReference type="EMBL" id="JARVWT010000001">
    <property type="protein sequence ID" value="MDH2329790.1"/>
    <property type="molecule type" value="Genomic_DNA"/>
</dbReference>
<dbReference type="SUPFAM" id="SSF89260">
    <property type="entry name" value="Collagen-binding domain"/>
    <property type="match status" value="1"/>
</dbReference>
<name>A0AAP3ZYS7_PAEPO</name>
<feature type="chain" id="PRO_5043013466" evidence="1">
    <location>
        <begin position="25"/>
        <end position="165"/>
    </location>
</feature>
<sequence length="165" mass="18508">MKKTLLASLGLTLMLSTTAGIAAAEETNPTANKQLIAVPTLTGNEQEPNGTFEQANPFFVGDSIIGTLGKEGVPGVWEAYDVYKFKAYESQKVHFAIQGDRYSDSWLQMTVYNSNHHKLSRSRDDQYFLDVEFEKGKEYYLVVEAPGLEPYTGRTFFYKVSTEPN</sequence>
<gene>
    <name evidence="2" type="ORF">QDS18_02815</name>
</gene>
<keyword evidence="1" id="KW-0732">Signal</keyword>
<protein>
    <submittedName>
        <fullName evidence="2">Uncharacterized protein</fullName>
    </submittedName>
</protein>